<keyword evidence="2" id="KW-1185">Reference proteome</keyword>
<protein>
    <submittedName>
        <fullName evidence="1">Uncharacterized protein</fullName>
    </submittedName>
</protein>
<dbReference type="STRING" id="76728.AQ490_15960"/>
<sequence length="64" mass="6907">MSTQKGYCQWGAWGFVLAAEVFTGSDGNSSARVLRRAAPGECGPISRVFAHESALRFSLLFDPV</sequence>
<reference evidence="1 2" key="1">
    <citation type="submission" date="2015-10" db="EMBL/GenBank/DDBJ databases">
        <title>Draft genome sequence of pyrrolomycin-producing Streptomyces vitaminophilus.</title>
        <authorList>
            <person name="Graham D.E."/>
            <person name="Mahan K.M."/>
            <person name="Klingeman D.M."/>
            <person name="Hettich R.L."/>
            <person name="Parry R.J."/>
        </authorList>
    </citation>
    <scope>NUCLEOTIDE SEQUENCE [LARGE SCALE GENOMIC DNA]</scope>
    <source>
        <strain evidence="1 2">ATCC 31673</strain>
    </source>
</reference>
<dbReference type="AlphaFoldDB" id="A0A0T6LX37"/>
<dbReference type="EMBL" id="LLZU01000005">
    <property type="protein sequence ID" value="KRV50561.1"/>
    <property type="molecule type" value="Genomic_DNA"/>
</dbReference>
<gene>
    <name evidence="1" type="ORF">AQ490_15960</name>
</gene>
<accession>A0A0T6LX37</accession>
<evidence type="ECO:0000313" key="1">
    <source>
        <dbReference type="EMBL" id="KRV50561.1"/>
    </source>
</evidence>
<name>A0A0T6LX37_WENVI</name>
<organism evidence="1 2">
    <name type="scientific">Wenjunlia vitaminophila</name>
    <name type="common">Streptomyces vitaminophilus</name>
    <dbReference type="NCBI Taxonomy" id="76728"/>
    <lineage>
        <taxon>Bacteria</taxon>
        <taxon>Bacillati</taxon>
        <taxon>Actinomycetota</taxon>
        <taxon>Actinomycetes</taxon>
        <taxon>Kitasatosporales</taxon>
        <taxon>Streptomycetaceae</taxon>
        <taxon>Wenjunlia</taxon>
    </lineage>
</organism>
<comment type="caution">
    <text evidence="1">The sequence shown here is derived from an EMBL/GenBank/DDBJ whole genome shotgun (WGS) entry which is preliminary data.</text>
</comment>
<evidence type="ECO:0000313" key="2">
    <source>
        <dbReference type="Proteomes" id="UP000050867"/>
    </source>
</evidence>
<dbReference type="Proteomes" id="UP000050867">
    <property type="component" value="Unassembled WGS sequence"/>
</dbReference>
<proteinExistence type="predicted"/>